<evidence type="ECO:0000313" key="3">
    <source>
        <dbReference type="Proteomes" id="UP000066203"/>
    </source>
</evidence>
<dbReference type="InterPro" id="IPR036866">
    <property type="entry name" value="RibonucZ/Hydroxyglut_hydro"/>
</dbReference>
<dbReference type="RefSeq" id="WP_060824574.1">
    <property type="nucleotide sequence ID" value="NZ_AP014938.1"/>
</dbReference>
<dbReference type="PATRIC" id="fig|43675.28.peg.1416"/>
<reference evidence="3" key="1">
    <citation type="submission" date="2015-08" db="EMBL/GenBank/DDBJ databases">
        <title>Complete genome sequence of Rothia mucilaginosa strain NUM-Rm6536.</title>
        <authorList>
            <person name="Nambu T."/>
        </authorList>
    </citation>
    <scope>NUCLEOTIDE SEQUENCE [LARGE SCALE GENOMIC DNA]</scope>
    <source>
        <strain evidence="3">NUM-Rm6536</strain>
    </source>
</reference>
<dbReference type="InterPro" id="IPR001279">
    <property type="entry name" value="Metallo-B-lactamas"/>
</dbReference>
<name>A0A0K2S0Q0_9MICC</name>
<accession>A0A0K2S0Q0</accession>
<dbReference type="InterPro" id="IPR050114">
    <property type="entry name" value="UPF0173_UPF0282_UlaG_hydrolase"/>
</dbReference>
<dbReference type="SUPFAM" id="SSF56281">
    <property type="entry name" value="Metallo-hydrolase/oxidoreductase"/>
    <property type="match status" value="1"/>
</dbReference>
<protein>
    <recommendedName>
        <fullName evidence="1">Metallo-beta-lactamase domain-containing protein</fullName>
    </recommendedName>
</protein>
<organism evidence="2">
    <name type="scientific">Rothia mucilaginosa</name>
    <dbReference type="NCBI Taxonomy" id="43675"/>
    <lineage>
        <taxon>Bacteria</taxon>
        <taxon>Bacillati</taxon>
        <taxon>Actinomycetota</taxon>
        <taxon>Actinomycetes</taxon>
        <taxon>Micrococcales</taxon>
        <taxon>Micrococcaceae</taxon>
        <taxon>Rothia</taxon>
    </lineage>
</organism>
<evidence type="ECO:0000313" key="2">
    <source>
        <dbReference type="EMBL" id="BAS20630.1"/>
    </source>
</evidence>
<gene>
    <name evidence="2" type="ORF">RM6536_1383</name>
</gene>
<proteinExistence type="predicted"/>
<dbReference type="Proteomes" id="UP000066203">
    <property type="component" value="Chromosome"/>
</dbReference>
<dbReference type="Pfam" id="PF13483">
    <property type="entry name" value="Lactamase_B_3"/>
    <property type="match status" value="1"/>
</dbReference>
<dbReference type="EMBL" id="AP014938">
    <property type="protein sequence ID" value="BAS20630.1"/>
    <property type="molecule type" value="Genomic_DNA"/>
</dbReference>
<feature type="domain" description="Metallo-beta-lactamase" evidence="1">
    <location>
        <begin position="7"/>
        <end position="185"/>
    </location>
</feature>
<dbReference type="SMART" id="SM00849">
    <property type="entry name" value="Lactamase_B"/>
    <property type="match status" value="1"/>
</dbReference>
<sequence>MKMTKYTHSCIRLENEGRTLVLDPGNFAAEGEHATALEDADYLFVTHAHPDHFDGPSVLPLIAERAESQTPLKIWAPETVAQVIKEAVPAAEVTVVSSDSEFSIPGFEVKTYGGQHALIHPLIQTIANVGYLINGAVYHPGDSLVVPHRVRANTVLVPIHAPWSKVQEVIDFVIATGAQRVVPIHNGMINANGTGIIEGLVTNFGAKYGTELKHLNPGESIEVEA</sequence>
<dbReference type="PANTHER" id="PTHR43546:SF3">
    <property type="entry name" value="UPF0173 METAL-DEPENDENT HYDROLASE MJ1163"/>
    <property type="match status" value="1"/>
</dbReference>
<dbReference type="PANTHER" id="PTHR43546">
    <property type="entry name" value="UPF0173 METAL-DEPENDENT HYDROLASE MJ1163-RELATED"/>
    <property type="match status" value="1"/>
</dbReference>
<dbReference type="AlphaFoldDB" id="A0A0K2S0Q0"/>
<dbReference type="Gene3D" id="3.60.15.10">
    <property type="entry name" value="Ribonuclease Z/Hydroxyacylglutathione hydrolase-like"/>
    <property type="match status" value="1"/>
</dbReference>
<evidence type="ECO:0000259" key="1">
    <source>
        <dbReference type="SMART" id="SM00849"/>
    </source>
</evidence>